<reference evidence="6 7" key="1">
    <citation type="submission" date="2019-12" db="EMBL/GenBank/DDBJ databases">
        <title>Nesterenkonia muleiensis sp. nov., a novel actinobacterium isolated from sap of Populus euphratica.</title>
        <authorList>
            <person name="Wang R."/>
        </authorList>
    </citation>
    <scope>NUCLEOTIDE SEQUENCE [LARGE SCALE GENOMIC DNA]</scope>
    <source>
        <strain evidence="6 7">F10</strain>
    </source>
</reference>
<dbReference type="GO" id="GO:0016705">
    <property type="term" value="F:oxidoreductase activity, acting on paired donors, with incorporation or reduction of molecular oxygen"/>
    <property type="evidence" value="ECO:0007669"/>
    <property type="project" value="UniProtKB-ARBA"/>
</dbReference>
<dbReference type="AlphaFoldDB" id="A0A7K1ULE8"/>
<evidence type="ECO:0000256" key="2">
    <source>
        <dbReference type="ARBA" id="ARBA00022723"/>
    </source>
</evidence>
<organism evidence="6 7">
    <name type="scientific">Nesterenkonia alkaliphila</name>
    <dbReference type="NCBI Taxonomy" id="1463631"/>
    <lineage>
        <taxon>Bacteria</taxon>
        <taxon>Bacillati</taxon>
        <taxon>Actinomycetota</taxon>
        <taxon>Actinomycetes</taxon>
        <taxon>Micrococcales</taxon>
        <taxon>Micrococcaceae</taxon>
        <taxon>Nesterenkonia</taxon>
    </lineage>
</organism>
<keyword evidence="2" id="KW-0479">Metal-binding</keyword>
<name>A0A7K1ULE8_9MICC</name>
<evidence type="ECO:0000313" key="7">
    <source>
        <dbReference type="Proteomes" id="UP000460157"/>
    </source>
</evidence>
<dbReference type="GO" id="GO:0046872">
    <property type="term" value="F:metal ion binding"/>
    <property type="evidence" value="ECO:0007669"/>
    <property type="project" value="UniProtKB-KW"/>
</dbReference>
<dbReference type="SUPFAM" id="SSF51905">
    <property type="entry name" value="FAD/NAD(P)-binding domain"/>
    <property type="match status" value="1"/>
</dbReference>
<keyword evidence="3" id="KW-0408">Iron</keyword>
<dbReference type="InterPro" id="IPR006076">
    <property type="entry name" value="FAD-dep_OxRdtase"/>
</dbReference>
<dbReference type="PANTHER" id="PTHR13847">
    <property type="entry name" value="SARCOSINE DEHYDROGENASE-RELATED"/>
    <property type="match status" value="1"/>
</dbReference>
<accession>A0A7K1ULE8</accession>
<dbReference type="Proteomes" id="UP000460157">
    <property type="component" value="Unassembled WGS sequence"/>
</dbReference>
<dbReference type="GO" id="GO:0005737">
    <property type="term" value="C:cytoplasm"/>
    <property type="evidence" value="ECO:0007669"/>
    <property type="project" value="TreeGrafter"/>
</dbReference>
<sequence>MRSLWLDTHTVTAETQPFPVGQSYQAAVVGAGLTGLTTAVLLARAGLSVVLLEARHIAAAATGNTTAKVSLLQGTQLSSIRAHRSQELLQAYVEGNREAQAWLLRYLDERGISYQRRTAYTVAHTPQGAQLLNAEYDAAVAAGLPVHRQDSTELPYPVESALALEDQAQIHPVEVLDALAEELVDRGGQIVEGARLIDADSGSPVQVKTTQGELQAEHLILATGVPVLDRGGYFAKLKGHRSYAMAYRLPQGTVLPQGMYLSVDEPSRSTRTVLIAGEELLLVGGNGHVVGRADSHSAAVAQIQDWTQQHFPGAECTHRWSAQDYRPAGYVPFFGRLPRGGGNIYLATGYNKWGMTNAVAAALAISSEILGGQMPWAQQLAERGPSLKGALTSVKDNAEIGAHMAKDWAGAELSTLPDEPPVEGSGVVGRSSGKPVAVSTVDGTTRKVSAVCPHMGGILQWNDAECSWDCPLHASRFAPDGTLLEGPAVDDLKPAQGE</sequence>
<dbReference type="Gene3D" id="3.30.9.10">
    <property type="entry name" value="D-Amino Acid Oxidase, subunit A, domain 2"/>
    <property type="match status" value="1"/>
</dbReference>
<feature type="domain" description="Rieske" evidence="5">
    <location>
        <begin position="408"/>
        <end position="498"/>
    </location>
</feature>
<dbReference type="Gene3D" id="3.50.50.60">
    <property type="entry name" value="FAD/NAD(P)-binding domain"/>
    <property type="match status" value="1"/>
</dbReference>
<dbReference type="Pfam" id="PF00355">
    <property type="entry name" value="Rieske"/>
    <property type="match status" value="1"/>
</dbReference>
<dbReference type="PROSITE" id="PS51296">
    <property type="entry name" value="RIESKE"/>
    <property type="match status" value="1"/>
</dbReference>
<evidence type="ECO:0000313" key="6">
    <source>
        <dbReference type="EMBL" id="MVT27293.1"/>
    </source>
</evidence>
<keyword evidence="7" id="KW-1185">Reference proteome</keyword>
<dbReference type="InterPro" id="IPR036922">
    <property type="entry name" value="Rieske_2Fe-2S_sf"/>
</dbReference>
<evidence type="ECO:0000256" key="3">
    <source>
        <dbReference type="ARBA" id="ARBA00023004"/>
    </source>
</evidence>
<proteinExistence type="predicted"/>
<gene>
    <name evidence="6" type="ORF">GNZ21_13195</name>
</gene>
<dbReference type="InterPro" id="IPR017941">
    <property type="entry name" value="Rieske_2Fe-2S"/>
</dbReference>
<protein>
    <submittedName>
        <fullName evidence="6">FAD-dependent oxidoreductase</fullName>
    </submittedName>
</protein>
<dbReference type="SUPFAM" id="SSF50022">
    <property type="entry name" value="ISP domain"/>
    <property type="match status" value="1"/>
</dbReference>
<dbReference type="OrthoDB" id="9767869at2"/>
<dbReference type="GO" id="GO:0051537">
    <property type="term" value="F:2 iron, 2 sulfur cluster binding"/>
    <property type="evidence" value="ECO:0007669"/>
    <property type="project" value="UniProtKB-KW"/>
</dbReference>
<dbReference type="PANTHER" id="PTHR13847:SF274">
    <property type="entry name" value="RIESKE 2FE-2S IRON-SULFUR PROTEIN YHFW-RELATED"/>
    <property type="match status" value="1"/>
</dbReference>
<dbReference type="Pfam" id="PF01266">
    <property type="entry name" value="DAO"/>
    <property type="match status" value="1"/>
</dbReference>
<evidence type="ECO:0000256" key="1">
    <source>
        <dbReference type="ARBA" id="ARBA00022714"/>
    </source>
</evidence>
<dbReference type="GO" id="GO:0004497">
    <property type="term" value="F:monooxygenase activity"/>
    <property type="evidence" value="ECO:0007669"/>
    <property type="project" value="UniProtKB-ARBA"/>
</dbReference>
<comment type="caution">
    <text evidence="6">The sequence shown here is derived from an EMBL/GenBank/DDBJ whole genome shotgun (WGS) entry which is preliminary data.</text>
</comment>
<dbReference type="EMBL" id="WRPM01000097">
    <property type="protein sequence ID" value="MVT27293.1"/>
    <property type="molecule type" value="Genomic_DNA"/>
</dbReference>
<evidence type="ECO:0000259" key="5">
    <source>
        <dbReference type="PROSITE" id="PS51296"/>
    </source>
</evidence>
<dbReference type="RefSeq" id="WP_157325119.1">
    <property type="nucleotide sequence ID" value="NZ_BMFX01000003.1"/>
</dbReference>
<keyword evidence="1" id="KW-0001">2Fe-2S</keyword>
<dbReference type="InterPro" id="IPR036188">
    <property type="entry name" value="FAD/NAD-bd_sf"/>
</dbReference>
<keyword evidence="4" id="KW-0411">Iron-sulfur</keyword>
<dbReference type="Gene3D" id="2.102.10.10">
    <property type="entry name" value="Rieske [2Fe-2S] iron-sulphur domain"/>
    <property type="match status" value="1"/>
</dbReference>
<evidence type="ECO:0000256" key="4">
    <source>
        <dbReference type="ARBA" id="ARBA00023014"/>
    </source>
</evidence>